<evidence type="ECO:0000313" key="8">
    <source>
        <dbReference type="EMBL" id="KAK4178304.1"/>
    </source>
</evidence>
<feature type="compositionally biased region" description="Polar residues" evidence="5">
    <location>
        <begin position="288"/>
        <end position="298"/>
    </location>
</feature>
<proteinExistence type="predicted"/>
<feature type="compositionally biased region" description="Low complexity" evidence="5">
    <location>
        <begin position="425"/>
        <end position="442"/>
    </location>
</feature>
<reference evidence="8" key="2">
    <citation type="submission" date="2023-05" db="EMBL/GenBank/DDBJ databases">
        <authorList>
            <consortium name="Lawrence Berkeley National Laboratory"/>
            <person name="Steindorff A."/>
            <person name="Hensen N."/>
            <person name="Bonometti L."/>
            <person name="Westerberg I."/>
            <person name="Brannstrom I.O."/>
            <person name="Guillou S."/>
            <person name="Cros-Aarteil S."/>
            <person name="Calhoun S."/>
            <person name="Haridas S."/>
            <person name="Kuo A."/>
            <person name="Mondo S."/>
            <person name="Pangilinan J."/>
            <person name="Riley R."/>
            <person name="Labutti K."/>
            <person name="Andreopoulos B."/>
            <person name="Lipzen A."/>
            <person name="Chen C."/>
            <person name="Yanf M."/>
            <person name="Daum C."/>
            <person name="Ng V."/>
            <person name="Clum A."/>
            <person name="Ohm R."/>
            <person name="Martin F."/>
            <person name="Silar P."/>
            <person name="Natvig D."/>
            <person name="Lalanne C."/>
            <person name="Gautier V."/>
            <person name="Ament-Velasquez S.L."/>
            <person name="Kruys A."/>
            <person name="Hutchinson M.I."/>
            <person name="Powell A.J."/>
            <person name="Barry K."/>
            <person name="Miller A.N."/>
            <person name="Grigoriev I.V."/>
            <person name="Debuchy R."/>
            <person name="Gladieux P."/>
            <person name="Thoren M.H."/>
            <person name="Johannesson H."/>
        </authorList>
    </citation>
    <scope>NUCLEOTIDE SEQUENCE</scope>
    <source>
        <strain evidence="8">CBS 892.96</strain>
    </source>
</reference>
<sequence>MATTTIARALIAALSVAEGARAAAASTTGSHERFAVMETPPPHQGYLMPRAYYAIPGFSIQKRQGSCQQNDMHPCAELGAPGERFCCPNDQYCIVNVTNPSEAACCRIGSTCDSPCSADKYQCLVTVTRTSSNTPVTTTSSACCHRQCPKVSYYGCPLDFGGACCPHGQTCGTSSLCLNTIPPSTSPLLTPVPSGCTQGQITCASSLGGGCCPNTLACSQSDGSPVCAMTTVIPTGSGISSVDRNEANHSNDLSVGAKAGIAVGVVIAAGILIGLATWLWHRKRKQQRTVAGTATSASGGIPRIIGTEDGRGGVPTASEVQSGRIPFGTQEYTGPEAQPGPYSDPSPDHNQYYPNGGYGSPNPQSASTTPGIDQQAYFPNIMMSSPIPAPSANFGGQGVPVMPNDPGEIQRPVEIAEGGVRRQGTTATGVTGIGSVSGVTESDAGGGQRGGVQRSDSTRFELYGSDPGQLSPMSLVEERFYTPDERPVPGGGGGGGVGEGQPQQGGQGGRSWFQGGYGR</sequence>
<feature type="compositionally biased region" description="Polar residues" evidence="5">
    <location>
        <begin position="361"/>
        <end position="372"/>
    </location>
</feature>
<evidence type="ECO:0000256" key="3">
    <source>
        <dbReference type="ARBA" id="ARBA00022989"/>
    </source>
</evidence>
<evidence type="ECO:0000256" key="2">
    <source>
        <dbReference type="ARBA" id="ARBA00022692"/>
    </source>
</evidence>
<organism evidence="8 9">
    <name type="scientific">Triangularia setosa</name>
    <dbReference type="NCBI Taxonomy" id="2587417"/>
    <lineage>
        <taxon>Eukaryota</taxon>
        <taxon>Fungi</taxon>
        <taxon>Dikarya</taxon>
        <taxon>Ascomycota</taxon>
        <taxon>Pezizomycotina</taxon>
        <taxon>Sordariomycetes</taxon>
        <taxon>Sordariomycetidae</taxon>
        <taxon>Sordariales</taxon>
        <taxon>Podosporaceae</taxon>
        <taxon>Triangularia</taxon>
    </lineage>
</organism>
<dbReference type="InterPro" id="IPR051694">
    <property type="entry name" value="Immunoregulatory_rcpt-like"/>
</dbReference>
<feature type="signal peptide" evidence="7">
    <location>
        <begin position="1"/>
        <end position="22"/>
    </location>
</feature>
<evidence type="ECO:0000256" key="5">
    <source>
        <dbReference type="SAM" id="MobiDB-lite"/>
    </source>
</evidence>
<feature type="compositionally biased region" description="Gly residues" evidence="5">
    <location>
        <begin position="489"/>
        <end position="519"/>
    </location>
</feature>
<evidence type="ECO:0000256" key="4">
    <source>
        <dbReference type="ARBA" id="ARBA00023136"/>
    </source>
</evidence>
<comment type="caution">
    <text evidence="8">The sequence shown here is derived from an EMBL/GenBank/DDBJ whole genome shotgun (WGS) entry which is preliminary data.</text>
</comment>
<keyword evidence="7" id="KW-0732">Signal</keyword>
<evidence type="ECO:0000256" key="7">
    <source>
        <dbReference type="SAM" id="SignalP"/>
    </source>
</evidence>
<keyword evidence="2 6" id="KW-0812">Transmembrane</keyword>
<evidence type="ECO:0000313" key="9">
    <source>
        <dbReference type="Proteomes" id="UP001302321"/>
    </source>
</evidence>
<dbReference type="Proteomes" id="UP001302321">
    <property type="component" value="Unassembled WGS sequence"/>
</dbReference>
<dbReference type="PANTHER" id="PTHR15549:SF26">
    <property type="entry name" value="AXIAL BUDDING PATTERN PROTEIN 2-RELATED"/>
    <property type="match status" value="1"/>
</dbReference>
<reference evidence="8" key="1">
    <citation type="journal article" date="2023" name="Mol. Phylogenet. Evol.">
        <title>Genome-scale phylogeny and comparative genomics of the fungal order Sordariales.</title>
        <authorList>
            <person name="Hensen N."/>
            <person name="Bonometti L."/>
            <person name="Westerberg I."/>
            <person name="Brannstrom I.O."/>
            <person name="Guillou S."/>
            <person name="Cros-Aarteil S."/>
            <person name="Calhoun S."/>
            <person name="Haridas S."/>
            <person name="Kuo A."/>
            <person name="Mondo S."/>
            <person name="Pangilinan J."/>
            <person name="Riley R."/>
            <person name="LaButti K."/>
            <person name="Andreopoulos B."/>
            <person name="Lipzen A."/>
            <person name="Chen C."/>
            <person name="Yan M."/>
            <person name="Daum C."/>
            <person name="Ng V."/>
            <person name="Clum A."/>
            <person name="Steindorff A."/>
            <person name="Ohm R.A."/>
            <person name="Martin F."/>
            <person name="Silar P."/>
            <person name="Natvig D.O."/>
            <person name="Lalanne C."/>
            <person name="Gautier V."/>
            <person name="Ament-Velasquez S.L."/>
            <person name="Kruys A."/>
            <person name="Hutchinson M.I."/>
            <person name="Powell A.J."/>
            <person name="Barry K."/>
            <person name="Miller A.N."/>
            <person name="Grigoriev I.V."/>
            <person name="Debuchy R."/>
            <person name="Gladieux P."/>
            <person name="Hiltunen Thoren M."/>
            <person name="Johannesson H."/>
        </authorList>
    </citation>
    <scope>NUCLEOTIDE SEQUENCE</scope>
    <source>
        <strain evidence="8">CBS 892.96</strain>
    </source>
</reference>
<evidence type="ECO:0000256" key="1">
    <source>
        <dbReference type="ARBA" id="ARBA00004167"/>
    </source>
</evidence>
<dbReference type="PANTHER" id="PTHR15549">
    <property type="entry name" value="PAIRED IMMUNOGLOBULIN-LIKE TYPE 2 RECEPTOR"/>
    <property type="match status" value="1"/>
</dbReference>
<feature type="chain" id="PRO_5042870360" evidence="7">
    <location>
        <begin position="23"/>
        <end position="519"/>
    </location>
</feature>
<dbReference type="GO" id="GO:0016020">
    <property type="term" value="C:membrane"/>
    <property type="evidence" value="ECO:0007669"/>
    <property type="project" value="UniProtKB-SubCell"/>
</dbReference>
<protein>
    <submittedName>
        <fullName evidence="8">Uncharacterized protein</fullName>
    </submittedName>
</protein>
<feature type="transmembrane region" description="Helical" evidence="6">
    <location>
        <begin position="259"/>
        <end position="280"/>
    </location>
</feature>
<keyword evidence="9" id="KW-1185">Reference proteome</keyword>
<evidence type="ECO:0000256" key="6">
    <source>
        <dbReference type="SAM" id="Phobius"/>
    </source>
</evidence>
<name>A0AAN6WAB7_9PEZI</name>
<keyword evidence="4 6" id="KW-0472">Membrane</keyword>
<comment type="subcellular location">
    <subcellularLocation>
        <location evidence="1">Membrane</location>
        <topology evidence="1">Single-pass membrane protein</topology>
    </subcellularLocation>
</comment>
<feature type="region of interest" description="Disordered" evidence="5">
    <location>
        <begin position="288"/>
        <end position="372"/>
    </location>
</feature>
<gene>
    <name evidence="8" type="ORF">QBC36DRAFT_107944</name>
</gene>
<feature type="region of interest" description="Disordered" evidence="5">
    <location>
        <begin position="481"/>
        <end position="519"/>
    </location>
</feature>
<feature type="region of interest" description="Disordered" evidence="5">
    <location>
        <begin position="425"/>
        <end position="456"/>
    </location>
</feature>
<dbReference type="GO" id="GO:0071944">
    <property type="term" value="C:cell periphery"/>
    <property type="evidence" value="ECO:0007669"/>
    <property type="project" value="UniProtKB-ARBA"/>
</dbReference>
<accession>A0AAN6WAB7</accession>
<dbReference type="EMBL" id="MU866142">
    <property type="protein sequence ID" value="KAK4178304.1"/>
    <property type="molecule type" value="Genomic_DNA"/>
</dbReference>
<dbReference type="AlphaFoldDB" id="A0AAN6WAB7"/>
<keyword evidence="3 6" id="KW-1133">Transmembrane helix</keyword>